<comment type="caution">
    <text evidence="10">The sequence shown here is derived from an EMBL/GenBank/DDBJ whole genome shotgun (WGS) entry which is preliminary data.</text>
</comment>
<dbReference type="FunFam" id="1.20.81.30:FF:000001">
    <property type="entry name" value="Type II secretion system protein F"/>
    <property type="match status" value="2"/>
</dbReference>
<comment type="subcellular location">
    <subcellularLocation>
        <location evidence="1">Cell inner membrane</location>
        <topology evidence="1">Multi-pass membrane protein</topology>
    </subcellularLocation>
</comment>
<feature type="transmembrane region" description="Helical" evidence="8">
    <location>
        <begin position="207"/>
        <end position="233"/>
    </location>
</feature>
<organism evidence="10 11">
    <name type="scientific">Candidatus Woesebacteria bacterium RIFCSPHIGHO2_01_FULL_41_10</name>
    <dbReference type="NCBI Taxonomy" id="1802500"/>
    <lineage>
        <taxon>Bacteria</taxon>
        <taxon>Candidatus Woeseibacteriota</taxon>
    </lineage>
</organism>
<evidence type="ECO:0000256" key="2">
    <source>
        <dbReference type="ARBA" id="ARBA00005745"/>
    </source>
</evidence>
<protein>
    <recommendedName>
        <fullName evidence="9">Type II secretion system protein GspF domain-containing protein</fullName>
    </recommendedName>
</protein>
<dbReference type="InterPro" id="IPR018076">
    <property type="entry name" value="T2SS_GspF_dom"/>
</dbReference>
<dbReference type="PANTHER" id="PTHR30012:SF0">
    <property type="entry name" value="TYPE II SECRETION SYSTEM PROTEIN F-RELATED"/>
    <property type="match status" value="1"/>
</dbReference>
<feature type="domain" description="Type II secretion system protein GspF" evidence="9">
    <location>
        <begin position="269"/>
        <end position="391"/>
    </location>
</feature>
<dbReference type="Proteomes" id="UP000177263">
    <property type="component" value="Unassembled WGS sequence"/>
</dbReference>
<dbReference type="Pfam" id="PF00482">
    <property type="entry name" value="T2SSF"/>
    <property type="match status" value="2"/>
</dbReference>
<keyword evidence="5 8" id="KW-0812">Transmembrane</keyword>
<evidence type="ECO:0000313" key="10">
    <source>
        <dbReference type="EMBL" id="OGM28873.1"/>
    </source>
</evidence>
<evidence type="ECO:0000313" key="11">
    <source>
        <dbReference type="Proteomes" id="UP000177263"/>
    </source>
</evidence>
<feature type="transmembrane region" description="Helical" evidence="8">
    <location>
        <begin position="164"/>
        <end position="187"/>
    </location>
</feature>
<dbReference type="InterPro" id="IPR042094">
    <property type="entry name" value="T2SS_GspF_sf"/>
</dbReference>
<accession>A0A1F7YNL5</accession>
<sequence length="399" mass="42829">MKKYKYKARDKQGKLVTGEVEASTPAIAAKLVRDRGYIVVSLNPAGGILSLNPLGSRVSAADVAAFTRQLATMVNAGLPITESLAILRLQAKPSVKPIVTQVLADVEGGDSLSSAMGRHPKIFSPTYIALMKSGETGGVLDKVLVRLADNMEKQQEFKGKVKGALIYPAIIVVGMVVVSVIMVVFIIPRLTDLFDQFDAELPITTKILQVVADVVIGFWPLILIGLGVGAWAFTMYKRTRAGNQKITSIMFKIPIVGDLQRQIVLTELTRTLSLMVGSGVPILDGLAVTSGVVGNIIISDALKDVAKQVEKGFPISYAFAQHPDAFPYLLSQMISVGEETGKMEEVLGKVSHVFEVQSEQKVKALTASIEPLVMIVLGIGVAFLVVSVILPIYNLTTSL</sequence>
<dbReference type="AlphaFoldDB" id="A0A1F7YNL5"/>
<name>A0A1F7YNL5_9BACT</name>
<comment type="similarity">
    <text evidence="2">Belongs to the GSP F family.</text>
</comment>
<evidence type="ECO:0000256" key="3">
    <source>
        <dbReference type="ARBA" id="ARBA00022475"/>
    </source>
</evidence>
<dbReference type="STRING" id="1802500.A2801_02840"/>
<evidence type="ECO:0000256" key="1">
    <source>
        <dbReference type="ARBA" id="ARBA00004429"/>
    </source>
</evidence>
<keyword evidence="4" id="KW-0997">Cell inner membrane</keyword>
<dbReference type="PRINTS" id="PR00812">
    <property type="entry name" value="BCTERIALGSPF"/>
</dbReference>
<keyword evidence="6 8" id="KW-1133">Transmembrane helix</keyword>
<reference evidence="10 11" key="1">
    <citation type="journal article" date="2016" name="Nat. Commun.">
        <title>Thousands of microbial genomes shed light on interconnected biogeochemical processes in an aquifer system.</title>
        <authorList>
            <person name="Anantharaman K."/>
            <person name="Brown C.T."/>
            <person name="Hug L.A."/>
            <person name="Sharon I."/>
            <person name="Castelle C.J."/>
            <person name="Probst A.J."/>
            <person name="Thomas B.C."/>
            <person name="Singh A."/>
            <person name="Wilkins M.J."/>
            <person name="Karaoz U."/>
            <person name="Brodie E.L."/>
            <person name="Williams K.H."/>
            <person name="Hubbard S.S."/>
            <person name="Banfield J.F."/>
        </authorList>
    </citation>
    <scope>NUCLEOTIDE SEQUENCE [LARGE SCALE GENOMIC DNA]</scope>
</reference>
<evidence type="ECO:0000256" key="8">
    <source>
        <dbReference type="SAM" id="Phobius"/>
    </source>
</evidence>
<evidence type="ECO:0000256" key="7">
    <source>
        <dbReference type="ARBA" id="ARBA00023136"/>
    </source>
</evidence>
<keyword evidence="3" id="KW-1003">Cell membrane</keyword>
<feature type="transmembrane region" description="Helical" evidence="8">
    <location>
        <begin position="372"/>
        <end position="393"/>
    </location>
</feature>
<feature type="domain" description="Type II secretion system protein GspF" evidence="9">
    <location>
        <begin position="66"/>
        <end position="188"/>
    </location>
</feature>
<evidence type="ECO:0000256" key="6">
    <source>
        <dbReference type="ARBA" id="ARBA00022989"/>
    </source>
</evidence>
<proteinExistence type="inferred from homology"/>
<dbReference type="GO" id="GO:0015628">
    <property type="term" value="P:protein secretion by the type II secretion system"/>
    <property type="evidence" value="ECO:0007669"/>
    <property type="project" value="TreeGrafter"/>
</dbReference>
<evidence type="ECO:0000256" key="5">
    <source>
        <dbReference type="ARBA" id="ARBA00022692"/>
    </source>
</evidence>
<gene>
    <name evidence="10" type="ORF">A2801_02840</name>
</gene>
<dbReference type="InterPro" id="IPR003004">
    <property type="entry name" value="GspF/PilC"/>
</dbReference>
<dbReference type="PANTHER" id="PTHR30012">
    <property type="entry name" value="GENERAL SECRETION PATHWAY PROTEIN"/>
    <property type="match status" value="1"/>
</dbReference>
<dbReference type="Gene3D" id="1.20.81.30">
    <property type="entry name" value="Type II secretion system (T2SS), domain F"/>
    <property type="match status" value="2"/>
</dbReference>
<evidence type="ECO:0000256" key="4">
    <source>
        <dbReference type="ARBA" id="ARBA00022519"/>
    </source>
</evidence>
<dbReference type="GO" id="GO:0005886">
    <property type="term" value="C:plasma membrane"/>
    <property type="evidence" value="ECO:0007669"/>
    <property type="project" value="UniProtKB-SubCell"/>
</dbReference>
<dbReference type="EMBL" id="MGGM01000023">
    <property type="protein sequence ID" value="OGM28873.1"/>
    <property type="molecule type" value="Genomic_DNA"/>
</dbReference>
<evidence type="ECO:0000259" key="9">
    <source>
        <dbReference type="Pfam" id="PF00482"/>
    </source>
</evidence>
<keyword evidence="7 8" id="KW-0472">Membrane</keyword>